<evidence type="ECO:0000256" key="2">
    <source>
        <dbReference type="PIRNR" id="PIRNR006221"/>
    </source>
</evidence>
<evidence type="ECO:0000256" key="1">
    <source>
        <dbReference type="ARBA" id="ARBA00009460"/>
    </source>
</evidence>
<dbReference type="Gene3D" id="3.30.200.20">
    <property type="entry name" value="Phosphorylase Kinase, domain 1"/>
    <property type="match status" value="1"/>
</dbReference>
<keyword evidence="2 3" id="KW-0418">Kinase</keyword>
<gene>
    <name evidence="3" type="ORF">GCM10011361_16120</name>
</gene>
<dbReference type="Pfam" id="PF03881">
    <property type="entry name" value="Fructosamin_kin"/>
    <property type="match status" value="1"/>
</dbReference>
<name>A0ABQ1QWV1_9FLAO</name>
<dbReference type="SUPFAM" id="SSF56112">
    <property type="entry name" value="Protein kinase-like (PK-like)"/>
    <property type="match status" value="1"/>
</dbReference>
<evidence type="ECO:0000313" key="4">
    <source>
        <dbReference type="Proteomes" id="UP000625780"/>
    </source>
</evidence>
<dbReference type="EMBL" id="BMFH01000001">
    <property type="protein sequence ID" value="GGD50279.1"/>
    <property type="molecule type" value="Genomic_DNA"/>
</dbReference>
<evidence type="ECO:0000313" key="3">
    <source>
        <dbReference type="EMBL" id="GGD50279.1"/>
    </source>
</evidence>
<dbReference type="PANTHER" id="PTHR12149:SF8">
    <property type="entry name" value="PROTEIN-RIBULOSAMINE 3-KINASE"/>
    <property type="match status" value="1"/>
</dbReference>
<comment type="similarity">
    <text evidence="1 2">Belongs to the fructosamine kinase family.</text>
</comment>
<keyword evidence="2" id="KW-0808">Transferase</keyword>
<sequence>METSLREHIEAVMGRKILSANPVSGGDISLAFKIDLEGEPLFCKYHKGAQGFTMLQAEKTGLEAISATGCIKTPRVLHLGKLKISACLLMEYVERGHPSEKNMAHFGEQLARLHGTKQPLFGWDTDNFIGSLPQSNASKQTWPEFYTTERLGPQLRMAFDKGLLSRDEVPGENLMEARLRGLCSETRPSLIHGDLWGGNYLISTEDEAYLIDPSVSYSHPGMDLAMSRLFGGFSPAFYSGYESAASDLVPEQDEIELYQLYYLLVHLNLFGVSYAASVKRILRRFF</sequence>
<proteinExistence type="inferred from homology"/>
<dbReference type="InterPro" id="IPR011009">
    <property type="entry name" value="Kinase-like_dom_sf"/>
</dbReference>
<dbReference type="PANTHER" id="PTHR12149">
    <property type="entry name" value="FRUCTOSAMINE 3 KINASE-RELATED PROTEIN"/>
    <property type="match status" value="1"/>
</dbReference>
<comment type="caution">
    <text evidence="3">The sequence shown here is derived from an EMBL/GenBank/DDBJ whole genome shotgun (WGS) entry which is preliminary data.</text>
</comment>
<dbReference type="RefSeq" id="WP_262890084.1">
    <property type="nucleotide sequence ID" value="NZ_BMFH01000001.1"/>
</dbReference>
<reference evidence="4" key="1">
    <citation type="journal article" date="2019" name="Int. J. Syst. Evol. Microbiol.">
        <title>The Global Catalogue of Microorganisms (GCM) 10K type strain sequencing project: providing services to taxonomists for standard genome sequencing and annotation.</title>
        <authorList>
            <consortium name="The Broad Institute Genomics Platform"/>
            <consortium name="The Broad Institute Genome Sequencing Center for Infectious Disease"/>
            <person name="Wu L."/>
            <person name="Ma J."/>
        </authorList>
    </citation>
    <scope>NUCLEOTIDE SEQUENCE [LARGE SCALE GENOMIC DNA]</scope>
    <source>
        <strain evidence="4">CGMCC 1.12606</strain>
    </source>
</reference>
<dbReference type="Gene3D" id="3.90.1200.10">
    <property type="match status" value="1"/>
</dbReference>
<dbReference type="InterPro" id="IPR016477">
    <property type="entry name" value="Fructo-/Ketosamine-3-kinase"/>
</dbReference>
<dbReference type="GO" id="GO:0016301">
    <property type="term" value="F:kinase activity"/>
    <property type="evidence" value="ECO:0007669"/>
    <property type="project" value="UniProtKB-KW"/>
</dbReference>
<organism evidence="3 4">
    <name type="scientific">Muriicola marianensis</name>
    <dbReference type="NCBI Taxonomy" id="1324801"/>
    <lineage>
        <taxon>Bacteria</taxon>
        <taxon>Pseudomonadati</taxon>
        <taxon>Bacteroidota</taxon>
        <taxon>Flavobacteriia</taxon>
        <taxon>Flavobacteriales</taxon>
        <taxon>Flavobacteriaceae</taxon>
        <taxon>Muriicola</taxon>
    </lineage>
</organism>
<dbReference type="Proteomes" id="UP000625780">
    <property type="component" value="Unassembled WGS sequence"/>
</dbReference>
<keyword evidence="4" id="KW-1185">Reference proteome</keyword>
<protein>
    <submittedName>
        <fullName evidence="3">Fructosamine kinase</fullName>
    </submittedName>
</protein>
<dbReference type="PIRSF" id="PIRSF006221">
    <property type="entry name" value="Ketosamine-3-kinase"/>
    <property type="match status" value="1"/>
</dbReference>
<accession>A0ABQ1QWV1</accession>